<keyword evidence="2" id="KW-1185">Reference proteome</keyword>
<dbReference type="OrthoDB" id="7554903at2759"/>
<dbReference type="EMBL" id="KK107290">
    <property type="protein sequence ID" value="EZA53489.1"/>
    <property type="molecule type" value="Genomic_DNA"/>
</dbReference>
<evidence type="ECO:0000313" key="2">
    <source>
        <dbReference type="Proteomes" id="UP000053097"/>
    </source>
</evidence>
<sequence length="249" mass="28621">MSIVSNDSETEMASTNFGINSSFAASIEKTSLEEEYNKRAYLDGTWFTPDLSKSSSTGKVYGICQLCKVEFNKHSVICGSLNSSPNFKTHLKMANNYTIYLLAHYCVELRNHIDAQSVKRISYAIACKRFSGSHTHDRIANILNEIHSNYEITSEKLIATVTDNGSNFVKAFQNFGVHLDDSLFYEGESIKNFCIYTYMQTIKTLIDRYSNRILKKGYERINFLRFIILRSKMVKRLEVKPKRSLFMKI</sequence>
<evidence type="ECO:0000313" key="1">
    <source>
        <dbReference type="EMBL" id="EZA53489.1"/>
    </source>
</evidence>
<dbReference type="Proteomes" id="UP000053097">
    <property type="component" value="Unassembled WGS sequence"/>
</dbReference>
<dbReference type="AlphaFoldDB" id="A0A026WEN1"/>
<accession>A0A026WEN1</accession>
<protein>
    <submittedName>
        <fullName evidence="1">Uncharacterized protein</fullName>
    </submittedName>
</protein>
<name>A0A026WEN1_OOCBI</name>
<gene>
    <name evidence="1" type="ORF">X777_07372</name>
</gene>
<proteinExistence type="predicted"/>
<dbReference type="STRING" id="2015173.A0A026WEN1"/>
<reference evidence="1 2" key="1">
    <citation type="journal article" date="2014" name="Curr. Biol.">
        <title>The genome of the clonal raider ant Cerapachys biroi.</title>
        <authorList>
            <person name="Oxley P.R."/>
            <person name="Ji L."/>
            <person name="Fetter-Pruneda I."/>
            <person name="McKenzie S.K."/>
            <person name="Li C."/>
            <person name="Hu H."/>
            <person name="Zhang G."/>
            <person name="Kronauer D.J."/>
        </authorList>
    </citation>
    <scope>NUCLEOTIDE SEQUENCE [LARGE SCALE GENOMIC DNA]</scope>
</reference>
<dbReference type="PANTHER" id="PTHR47501:SF5">
    <property type="entry name" value="HAT C-TERMINAL DIMERISATION DOMAIN-CONTAINING PROTEIN"/>
    <property type="match status" value="1"/>
</dbReference>
<dbReference type="PANTHER" id="PTHR47501">
    <property type="entry name" value="TRANSPOSASE-RELATED"/>
    <property type="match status" value="1"/>
</dbReference>
<organism evidence="1 2">
    <name type="scientific">Ooceraea biroi</name>
    <name type="common">Clonal raider ant</name>
    <name type="synonym">Cerapachys biroi</name>
    <dbReference type="NCBI Taxonomy" id="2015173"/>
    <lineage>
        <taxon>Eukaryota</taxon>
        <taxon>Metazoa</taxon>
        <taxon>Ecdysozoa</taxon>
        <taxon>Arthropoda</taxon>
        <taxon>Hexapoda</taxon>
        <taxon>Insecta</taxon>
        <taxon>Pterygota</taxon>
        <taxon>Neoptera</taxon>
        <taxon>Endopterygota</taxon>
        <taxon>Hymenoptera</taxon>
        <taxon>Apocrita</taxon>
        <taxon>Aculeata</taxon>
        <taxon>Formicoidea</taxon>
        <taxon>Formicidae</taxon>
        <taxon>Dorylinae</taxon>
        <taxon>Ooceraea</taxon>
    </lineage>
</organism>